<protein>
    <submittedName>
        <fullName evidence="2">Uncharacterized protein</fullName>
    </submittedName>
</protein>
<accession>A0ABV5FVJ8</accession>
<feature type="compositionally biased region" description="Polar residues" evidence="1">
    <location>
        <begin position="23"/>
        <end position="33"/>
    </location>
</feature>
<reference evidence="2 3" key="1">
    <citation type="submission" date="2024-09" db="EMBL/GenBank/DDBJ databases">
        <authorList>
            <person name="Sun Q."/>
            <person name="Mori K."/>
        </authorList>
    </citation>
    <scope>NUCLEOTIDE SEQUENCE [LARGE SCALE GENOMIC DNA]</scope>
    <source>
        <strain evidence="2 3">CCM 7609</strain>
    </source>
</reference>
<evidence type="ECO:0000313" key="3">
    <source>
        <dbReference type="Proteomes" id="UP001589575"/>
    </source>
</evidence>
<organism evidence="2 3">
    <name type="scientific">Citricoccus parietis</name>
    <dbReference type="NCBI Taxonomy" id="592307"/>
    <lineage>
        <taxon>Bacteria</taxon>
        <taxon>Bacillati</taxon>
        <taxon>Actinomycetota</taxon>
        <taxon>Actinomycetes</taxon>
        <taxon>Micrococcales</taxon>
        <taxon>Micrococcaceae</taxon>
        <taxon>Citricoccus</taxon>
    </lineage>
</organism>
<feature type="compositionally biased region" description="Polar residues" evidence="1">
    <location>
        <begin position="72"/>
        <end position="81"/>
    </location>
</feature>
<dbReference type="EMBL" id="JBHMFI010000001">
    <property type="protein sequence ID" value="MFB9070718.1"/>
    <property type="molecule type" value="Genomic_DNA"/>
</dbReference>
<dbReference type="Proteomes" id="UP001589575">
    <property type="component" value="Unassembled WGS sequence"/>
</dbReference>
<evidence type="ECO:0000313" key="2">
    <source>
        <dbReference type="EMBL" id="MFB9070718.1"/>
    </source>
</evidence>
<evidence type="ECO:0000256" key="1">
    <source>
        <dbReference type="SAM" id="MobiDB-lite"/>
    </source>
</evidence>
<keyword evidence="3" id="KW-1185">Reference proteome</keyword>
<feature type="region of interest" description="Disordered" evidence="1">
    <location>
        <begin position="1"/>
        <end position="101"/>
    </location>
</feature>
<sequence>MSRKISYSAPLTSRTPLEPKLSTVVTEDSSSRPGSGRLAGLECHCRSTGPPGTACGRSRTDGGGHMPILGRSLTTPSQGARSPSYPEGGPDPALHPRRCHA</sequence>
<proteinExistence type="predicted"/>
<gene>
    <name evidence="2" type="ORF">ACFFX0_05725</name>
</gene>
<comment type="caution">
    <text evidence="2">The sequence shown here is derived from an EMBL/GenBank/DDBJ whole genome shotgun (WGS) entry which is preliminary data.</text>
</comment>
<name>A0ABV5FVJ8_9MICC</name>